<comment type="function">
    <text evidence="9">May be a proton symporter involved in the uptake of osmolytes such as proline and glycine betaine.</text>
</comment>
<feature type="transmembrane region" description="Helical" evidence="11">
    <location>
        <begin position="307"/>
        <end position="327"/>
    </location>
</feature>
<keyword evidence="13" id="KW-0614">Plasmid</keyword>
<dbReference type="InterPro" id="IPR020846">
    <property type="entry name" value="MFS_dom"/>
</dbReference>
<dbReference type="EMBL" id="CP000476">
    <property type="protein sequence ID" value="ABM10766.1"/>
    <property type="molecule type" value="Genomic_DNA"/>
</dbReference>
<comment type="similarity">
    <text evidence="2">Belongs to the major facilitator superfamily. Metabolite:H+ Symporter (MHS) family (TC 2.A.1.6) family.</text>
</comment>
<keyword evidence="3" id="KW-0813">Transport</keyword>
<geneLocation type="plasmid" evidence="13 14">
    <name>pTC2</name>
</geneLocation>
<dbReference type="PANTHER" id="PTHR43528:SF1">
    <property type="entry name" value="ALPHA-KETOGLUTARATE PERMEASE"/>
    <property type="match status" value="1"/>
</dbReference>
<dbReference type="FunFam" id="1.20.1250.20:FF:000001">
    <property type="entry name" value="Dicarboxylate MFS transporter"/>
    <property type="match status" value="1"/>
</dbReference>
<feature type="transmembrane region" description="Helical" evidence="11">
    <location>
        <begin position="241"/>
        <end position="262"/>
    </location>
</feature>
<evidence type="ECO:0000259" key="12">
    <source>
        <dbReference type="PROSITE" id="PS50850"/>
    </source>
</evidence>
<feature type="transmembrane region" description="Helical" evidence="11">
    <location>
        <begin position="52"/>
        <end position="75"/>
    </location>
</feature>
<dbReference type="Proteomes" id="UP000000637">
    <property type="component" value="Plasmid pTC2"/>
</dbReference>
<dbReference type="Pfam" id="PF00083">
    <property type="entry name" value="Sugar_tr"/>
    <property type="match status" value="1"/>
</dbReference>
<evidence type="ECO:0000256" key="1">
    <source>
        <dbReference type="ARBA" id="ARBA00004651"/>
    </source>
</evidence>
<dbReference type="GO" id="GO:0015293">
    <property type="term" value="F:symporter activity"/>
    <property type="evidence" value="ECO:0007669"/>
    <property type="project" value="UniProtKB-KW"/>
</dbReference>
<keyword evidence="7 11" id="KW-1133">Transmembrane helix</keyword>
<dbReference type="InterPro" id="IPR011701">
    <property type="entry name" value="MFS"/>
</dbReference>
<dbReference type="PROSITE" id="PS00217">
    <property type="entry name" value="SUGAR_TRANSPORT_2"/>
    <property type="match status" value="1"/>
</dbReference>
<dbReference type="KEGG" id="aau:AAur_pTC20180"/>
<evidence type="ECO:0000256" key="5">
    <source>
        <dbReference type="ARBA" id="ARBA00022692"/>
    </source>
</evidence>
<evidence type="ECO:0000256" key="9">
    <source>
        <dbReference type="ARBA" id="ARBA00037295"/>
    </source>
</evidence>
<dbReference type="Gene3D" id="1.20.1250.20">
    <property type="entry name" value="MFS general substrate transporter like domains"/>
    <property type="match status" value="2"/>
</dbReference>
<gene>
    <name evidence="13" type="ordered locus">AAur_pTC20180</name>
</gene>
<dbReference type="GO" id="GO:0005886">
    <property type="term" value="C:plasma membrane"/>
    <property type="evidence" value="ECO:0007669"/>
    <property type="project" value="UniProtKB-SubCell"/>
</dbReference>
<feature type="transmembrane region" description="Helical" evidence="11">
    <location>
        <begin position="274"/>
        <end position="295"/>
    </location>
</feature>
<feature type="transmembrane region" description="Helical" evidence="11">
    <location>
        <begin position="333"/>
        <end position="359"/>
    </location>
</feature>
<evidence type="ECO:0000256" key="4">
    <source>
        <dbReference type="ARBA" id="ARBA00022475"/>
    </source>
</evidence>
<keyword evidence="8 11" id="KW-0472">Membrane</keyword>
<feature type="transmembrane region" description="Helical" evidence="11">
    <location>
        <begin position="87"/>
        <end position="105"/>
    </location>
</feature>
<feature type="transmembrane region" description="Helical" evidence="11">
    <location>
        <begin position="152"/>
        <end position="175"/>
    </location>
</feature>
<dbReference type="PROSITE" id="PS50850">
    <property type="entry name" value="MFS"/>
    <property type="match status" value="1"/>
</dbReference>
<keyword evidence="4" id="KW-1003">Cell membrane</keyword>
<evidence type="ECO:0000313" key="14">
    <source>
        <dbReference type="Proteomes" id="UP000000637"/>
    </source>
</evidence>
<feature type="transmembrane region" description="Helical" evidence="11">
    <location>
        <begin position="187"/>
        <end position="206"/>
    </location>
</feature>
<dbReference type="AlphaFoldDB" id="A1RDL9"/>
<dbReference type="InterPro" id="IPR005828">
    <property type="entry name" value="MFS_sugar_transport-like"/>
</dbReference>
<feature type="domain" description="Major facilitator superfamily (MFS) profile" evidence="12">
    <location>
        <begin position="15"/>
        <end position="423"/>
    </location>
</feature>
<dbReference type="InterPro" id="IPR005829">
    <property type="entry name" value="Sugar_transporter_CS"/>
</dbReference>
<dbReference type="InterPro" id="IPR036259">
    <property type="entry name" value="MFS_trans_sf"/>
</dbReference>
<evidence type="ECO:0000256" key="6">
    <source>
        <dbReference type="ARBA" id="ARBA00022847"/>
    </source>
</evidence>
<evidence type="ECO:0000256" key="7">
    <source>
        <dbReference type="ARBA" id="ARBA00022989"/>
    </source>
</evidence>
<evidence type="ECO:0000256" key="11">
    <source>
        <dbReference type="SAM" id="Phobius"/>
    </source>
</evidence>
<keyword evidence="5 11" id="KW-0812">Transmembrane</keyword>
<organism evidence="13 14">
    <name type="scientific">Paenarthrobacter aurescens (strain TC1)</name>
    <dbReference type="NCBI Taxonomy" id="290340"/>
    <lineage>
        <taxon>Bacteria</taxon>
        <taxon>Bacillati</taxon>
        <taxon>Actinomycetota</taxon>
        <taxon>Actinomycetes</taxon>
        <taxon>Micrococcales</taxon>
        <taxon>Micrococcaceae</taxon>
        <taxon>Paenarthrobacter</taxon>
    </lineage>
</organism>
<comment type="subcellular location">
    <subcellularLocation>
        <location evidence="1">Cell membrane</location>
        <topology evidence="1">Multi-pass membrane protein</topology>
    </subcellularLocation>
</comment>
<dbReference type="OrthoDB" id="8953821at2"/>
<keyword evidence="6" id="KW-0769">Symport</keyword>
<evidence type="ECO:0000256" key="8">
    <source>
        <dbReference type="ARBA" id="ARBA00023136"/>
    </source>
</evidence>
<feature type="transmembrane region" description="Helical" evidence="11">
    <location>
        <begin position="399"/>
        <end position="419"/>
    </location>
</feature>
<proteinExistence type="inferred from homology"/>
<evidence type="ECO:0000256" key="3">
    <source>
        <dbReference type="ARBA" id="ARBA00022448"/>
    </source>
</evidence>
<sequence>MPTHTELSGQSVRRSVSAAALGNIIEWFDYGIYSFAAATIGMHFFDVQEPSVAAVSSFAVFALSFLMRPIGGVVIGILGDRRGRRDMLMLTVGLMTAATVVIGVLPTYAQVGFLAPLLLTLTRLIQGFSAGGEYGGANIFMAEIATPNRRGFFASILESGVLVGYLGGAGIVVGLMSAMSSDAWQDWGWRIPFIASLPLGILALLLRRHLEDTPVFEKMKAAEEIAHSPLRDTFRRAPMPLFVTFLVVAYANGAYYLVLTFLPSYVQTEIGLSANASLMLSIVIMLILLVTIPLFGRLGDRVGRRKLMTLSVVVHIVVAIPAVMMFSSGDITLVYVAAVLLGIAMAPLASQYSAALTVLFPRSIRYTGFTLSFNVSTAIFGGSAPFIVGSLLASTGNNFVIAYFLILVSLLALIGIKLLPDNTGMSADHDVSMGALSQSKVHVTEASEKSLN</sequence>
<evidence type="ECO:0000256" key="10">
    <source>
        <dbReference type="ARBA" id="ARBA00039918"/>
    </source>
</evidence>
<dbReference type="PANTHER" id="PTHR43528">
    <property type="entry name" value="ALPHA-KETOGLUTARATE PERMEASE"/>
    <property type="match status" value="1"/>
</dbReference>
<accession>A1RDL9</accession>
<protein>
    <recommendedName>
        <fullName evidence="10">Putative proline/betaine transporter</fullName>
    </recommendedName>
</protein>
<keyword evidence="14" id="KW-1185">Reference proteome</keyword>
<feature type="transmembrane region" description="Helical" evidence="11">
    <location>
        <begin position="371"/>
        <end position="393"/>
    </location>
</feature>
<evidence type="ECO:0000313" key="13">
    <source>
        <dbReference type="EMBL" id="ABM10766.1"/>
    </source>
</evidence>
<dbReference type="InterPro" id="IPR051084">
    <property type="entry name" value="H+-coupled_symporters"/>
</dbReference>
<dbReference type="HOGENOM" id="CLU_001265_39_5_11"/>
<reference evidence="13 14" key="1">
    <citation type="journal article" date="2006" name="PLoS Genet.">
        <title>Secrets of soil survival revealed by the genome sequence of Arthrobacter aurescens TC1.</title>
        <authorList>
            <person name="Mongodin E.F."/>
            <person name="Shapir N."/>
            <person name="Daugherty S.C."/>
            <person name="DeBoy R.T."/>
            <person name="Emerson J.B."/>
            <person name="Shvartzbeyn A."/>
            <person name="Radune D."/>
            <person name="Vamathevan J."/>
            <person name="Riggs F."/>
            <person name="Grinberg V."/>
            <person name="Khouri H."/>
            <person name="Wackett L.P."/>
            <person name="Nelson K.E."/>
            <person name="Sadowsky M.J."/>
        </authorList>
    </citation>
    <scope>NUCLEOTIDE SEQUENCE [LARGE SCALE GENOMIC DNA]</scope>
    <source>
        <strain evidence="13 14">TC1</strain>
    </source>
</reference>
<name>A1RDL9_PAEAT</name>
<dbReference type="Pfam" id="PF07690">
    <property type="entry name" value="MFS_1"/>
    <property type="match status" value="1"/>
</dbReference>
<dbReference type="SUPFAM" id="SSF103473">
    <property type="entry name" value="MFS general substrate transporter"/>
    <property type="match status" value="1"/>
</dbReference>
<dbReference type="eggNOG" id="COG0477">
    <property type="taxonomic scope" value="Bacteria"/>
</dbReference>
<evidence type="ECO:0000256" key="2">
    <source>
        <dbReference type="ARBA" id="ARBA00008240"/>
    </source>
</evidence>